<comment type="caution">
    <text evidence="2">The sequence shown here is derived from an EMBL/GenBank/DDBJ whole genome shotgun (WGS) entry which is preliminary data.</text>
</comment>
<evidence type="ECO:0000256" key="1">
    <source>
        <dbReference type="SAM" id="SignalP"/>
    </source>
</evidence>
<sequence>MRLPASQFAFGVSLFMSTIVSATPQIPHTRNMSPILGPTSIPVPLTPLTLILTLWPAKPLRKDDILTSVALASSAADAAGVLNPVGRKGFRTTVGDLLLRVPVFARSYTWGQLNATMETVKDYMVDKGQWAVATWEVEDMAISRKVAEGHLVSQSQFVDGEARLPWT</sequence>
<feature type="chain" id="PRO_5046028004" evidence="1">
    <location>
        <begin position="23"/>
        <end position="167"/>
    </location>
</feature>
<gene>
    <name evidence="2" type="ORF">N7G274_004305</name>
</gene>
<feature type="signal peptide" evidence="1">
    <location>
        <begin position="1"/>
        <end position="22"/>
    </location>
</feature>
<keyword evidence="1" id="KW-0732">Signal</keyword>
<evidence type="ECO:0000313" key="2">
    <source>
        <dbReference type="EMBL" id="KAL2043245.1"/>
    </source>
</evidence>
<dbReference type="EMBL" id="JBEFKJ010000012">
    <property type="protein sequence ID" value="KAL2043245.1"/>
    <property type="molecule type" value="Genomic_DNA"/>
</dbReference>
<organism evidence="2 3">
    <name type="scientific">Stereocaulon virgatum</name>
    <dbReference type="NCBI Taxonomy" id="373712"/>
    <lineage>
        <taxon>Eukaryota</taxon>
        <taxon>Fungi</taxon>
        <taxon>Dikarya</taxon>
        <taxon>Ascomycota</taxon>
        <taxon>Pezizomycotina</taxon>
        <taxon>Lecanoromycetes</taxon>
        <taxon>OSLEUM clade</taxon>
        <taxon>Lecanoromycetidae</taxon>
        <taxon>Lecanorales</taxon>
        <taxon>Lecanorineae</taxon>
        <taxon>Stereocaulaceae</taxon>
        <taxon>Stereocaulon</taxon>
    </lineage>
</organism>
<accession>A0ABR4ADP6</accession>
<protein>
    <submittedName>
        <fullName evidence="2">Uncharacterized protein</fullName>
    </submittedName>
</protein>
<proteinExistence type="predicted"/>
<dbReference type="Proteomes" id="UP001590950">
    <property type="component" value="Unassembled WGS sequence"/>
</dbReference>
<name>A0ABR4ADP6_9LECA</name>
<evidence type="ECO:0000313" key="3">
    <source>
        <dbReference type="Proteomes" id="UP001590950"/>
    </source>
</evidence>
<keyword evidence="3" id="KW-1185">Reference proteome</keyword>
<reference evidence="2 3" key="1">
    <citation type="submission" date="2024-09" db="EMBL/GenBank/DDBJ databases">
        <title>Rethinking Asexuality: The Enigmatic Case of Functional Sexual Genes in Lepraria (Stereocaulaceae).</title>
        <authorList>
            <person name="Doellman M."/>
            <person name="Sun Y."/>
            <person name="Barcenas-Pena A."/>
            <person name="Lumbsch H.T."/>
            <person name="Grewe F."/>
        </authorList>
    </citation>
    <scope>NUCLEOTIDE SEQUENCE [LARGE SCALE GENOMIC DNA]</scope>
    <source>
        <strain evidence="2 3">Mercado 3170</strain>
    </source>
</reference>